<dbReference type="InterPro" id="IPR019734">
    <property type="entry name" value="TPR_rpt"/>
</dbReference>
<sequence>MDFLIQQIIEKLQNLPETAIKEFLELVNILECKYQNSEQIPVSEVEDNPELLLNLKNAITYYQNGISCLQSQDYQQAITEFNHALDINPNFAEAYYSRGKSRQKLNDKLNAIEDFQIAARLFCENNLAEELTNWTPFELGESNREEAIYHLLKYLSSQSSYDEKRLAASAIYKLAKNFKKSCELAIPHLLDNLSEPAPQVRQYVLKALSTINLPNNVLPKIQVIAENDSKEYNRNIAQSILEKFNHNQH</sequence>
<protein>
    <submittedName>
        <fullName evidence="2">Tetratricopeptide repeat protein</fullName>
    </submittedName>
</protein>
<dbReference type="PROSITE" id="PS50005">
    <property type="entry name" value="TPR"/>
    <property type="match status" value="1"/>
</dbReference>
<dbReference type="InterPro" id="IPR011989">
    <property type="entry name" value="ARM-like"/>
</dbReference>
<accession>A0A2N6JUQ3</accession>
<dbReference type="SMART" id="SM00028">
    <property type="entry name" value="TPR"/>
    <property type="match status" value="2"/>
</dbReference>
<keyword evidence="3" id="KW-1185">Reference proteome</keyword>
<organism evidence="2 3">
    <name type="scientific">Fischerella muscicola CCMEE 5323</name>
    <dbReference type="NCBI Taxonomy" id="2019572"/>
    <lineage>
        <taxon>Bacteria</taxon>
        <taxon>Bacillati</taxon>
        <taxon>Cyanobacteriota</taxon>
        <taxon>Cyanophyceae</taxon>
        <taxon>Nostocales</taxon>
        <taxon>Hapalosiphonaceae</taxon>
        <taxon>Fischerella</taxon>
    </lineage>
</organism>
<comment type="caution">
    <text evidence="2">The sequence shown here is derived from an EMBL/GenBank/DDBJ whole genome shotgun (WGS) entry which is preliminary data.</text>
</comment>
<evidence type="ECO:0000313" key="2">
    <source>
        <dbReference type="EMBL" id="PLZ82000.1"/>
    </source>
</evidence>
<keyword evidence="1" id="KW-0802">TPR repeat</keyword>
<name>A0A2N6JUQ3_FISMU</name>
<dbReference type="Gene3D" id="1.25.40.10">
    <property type="entry name" value="Tetratricopeptide repeat domain"/>
    <property type="match status" value="1"/>
</dbReference>
<gene>
    <name evidence="2" type="ORF">CEN44_28295</name>
</gene>
<dbReference type="AlphaFoldDB" id="A0A2N6JUQ3"/>
<dbReference type="Gene3D" id="1.25.10.10">
    <property type="entry name" value="Leucine-rich Repeat Variant"/>
    <property type="match status" value="1"/>
</dbReference>
<reference evidence="2 3" key="1">
    <citation type="submission" date="2017-08" db="EMBL/GenBank/DDBJ databases">
        <title>Genomes of Fischerella (Mastigocladus) sp. strains.</title>
        <authorList>
            <person name="Miller S.R."/>
        </authorList>
    </citation>
    <scope>NUCLEOTIDE SEQUENCE [LARGE SCALE GENOMIC DNA]</scope>
    <source>
        <strain evidence="2 3">CCMEE 5323</strain>
    </source>
</reference>
<dbReference type="EMBL" id="NRQW01000704">
    <property type="protein sequence ID" value="PLZ82000.1"/>
    <property type="molecule type" value="Genomic_DNA"/>
</dbReference>
<feature type="repeat" description="TPR" evidence="1">
    <location>
        <begin position="58"/>
        <end position="91"/>
    </location>
</feature>
<dbReference type="Pfam" id="PF13414">
    <property type="entry name" value="TPR_11"/>
    <property type="match status" value="1"/>
</dbReference>
<dbReference type="Proteomes" id="UP000235036">
    <property type="component" value="Unassembled WGS sequence"/>
</dbReference>
<proteinExistence type="predicted"/>
<dbReference type="InterPro" id="IPR011990">
    <property type="entry name" value="TPR-like_helical_dom_sf"/>
</dbReference>
<evidence type="ECO:0000313" key="3">
    <source>
        <dbReference type="Proteomes" id="UP000235036"/>
    </source>
</evidence>
<evidence type="ECO:0000256" key="1">
    <source>
        <dbReference type="PROSITE-ProRule" id="PRU00339"/>
    </source>
</evidence>
<dbReference type="SUPFAM" id="SSF48452">
    <property type="entry name" value="TPR-like"/>
    <property type="match status" value="1"/>
</dbReference>
<dbReference type="RefSeq" id="WP_016867170.1">
    <property type="nucleotide sequence ID" value="NZ_CAWNVR010000128.1"/>
</dbReference>